<dbReference type="AlphaFoldDB" id="A0A1H0D632"/>
<proteinExistence type="predicted"/>
<accession>A0A1H0D632</accession>
<gene>
    <name evidence="1" type="ORF">SAMN04489726_7603</name>
</gene>
<organism evidence="1 2">
    <name type="scientific">Allokutzneria albata</name>
    <name type="common">Kibdelosporangium albatum</name>
    <dbReference type="NCBI Taxonomy" id="211114"/>
    <lineage>
        <taxon>Bacteria</taxon>
        <taxon>Bacillati</taxon>
        <taxon>Actinomycetota</taxon>
        <taxon>Actinomycetes</taxon>
        <taxon>Pseudonocardiales</taxon>
        <taxon>Pseudonocardiaceae</taxon>
        <taxon>Allokutzneria</taxon>
    </lineage>
</organism>
<dbReference type="Proteomes" id="UP000183376">
    <property type="component" value="Chromosome I"/>
</dbReference>
<protein>
    <submittedName>
        <fullName evidence="1">Uncharacterized protein</fullName>
    </submittedName>
</protein>
<keyword evidence="2" id="KW-1185">Reference proteome</keyword>
<sequence>MSDLIAPFLFTVLSLLFVAAWDSPSWRHLRARRRSRRAVREIRSGCPFARLVVRSPGGRHRARPVRGLPLSTVDLNRSTGRISVVRHHRARRRSVGLEHMG</sequence>
<reference evidence="1 2" key="1">
    <citation type="submission" date="2016-10" db="EMBL/GenBank/DDBJ databases">
        <authorList>
            <person name="de Groot N.N."/>
        </authorList>
    </citation>
    <scope>NUCLEOTIDE SEQUENCE [LARGE SCALE GENOMIC DNA]</scope>
    <source>
        <strain evidence="1 2">DSM 44149</strain>
    </source>
</reference>
<dbReference type="EMBL" id="LT629701">
    <property type="protein sequence ID" value="SDN65535.1"/>
    <property type="molecule type" value="Genomic_DNA"/>
</dbReference>
<evidence type="ECO:0000313" key="2">
    <source>
        <dbReference type="Proteomes" id="UP000183376"/>
    </source>
</evidence>
<dbReference type="STRING" id="211114.SAMN04489726_7603"/>
<evidence type="ECO:0000313" key="1">
    <source>
        <dbReference type="EMBL" id="SDN65535.1"/>
    </source>
</evidence>
<name>A0A1H0D632_ALLAB</name>